<feature type="region of interest" description="Disordered" evidence="10">
    <location>
        <begin position="1"/>
        <end position="68"/>
    </location>
</feature>
<dbReference type="InterPro" id="IPR013520">
    <property type="entry name" value="Ribonucl_H"/>
</dbReference>
<keyword evidence="8" id="KW-0539">Nucleus</keyword>
<keyword evidence="4" id="KW-0698">rRNA processing</keyword>
<evidence type="ECO:0000313" key="12">
    <source>
        <dbReference type="EMBL" id="KAK4140844.1"/>
    </source>
</evidence>
<dbReference type="Pfam" id="PF00929">
    <property type="entry name" value="RNase_T"/>
    <property type="match status" value="1"/>
</dbReference>
<evidence type="ECO:0000256" key="2">
    <source>
        <dbReference type="ARBA" id="ARBA00010489"/>
    </source>
</evidence>
<dbReference type="GO" id="GO:0005634">
    <property type="term" value="C:nucleus"/>
    <property type="evidence" value="ECO:0007669"/>
    <property type="project" value="UniProtKB-SubCell"/>
</dbReference>
<keyword evidence="7" id="KW-0269">Exonuclease</keyword>
<proteinExistence type="inferred from homology"/>
<keyword evidence="13" id="KW-1185">Reference proteome</keyword>
<dbReference type="GO" id="GO:0008408">
    <property type="term" value="F:3'-5' exonuclease activity"/>
    <property type="evidence" value="ECO:0007669"/>
    <property type="project" value="InterPro"/>
</dbReference>
<dbReference type="Gene3D" id="3.30.420.10">
    <property type="entry name" value="Ribonuclease H-like superfamily/Ribonuclease H"/>
    <property type="match status" value="1"/>
</dbReference>
<evidence type="ECO:0000256" key="9">
    <source>
        <dbReference type="ARBA" id="ARBA00025599"/>
    </source>
</evidence>
<dbReference type="InterPro" id="IPR037431">
    <property type="entry name" value="REX4_DEDDh_dom"/>
</dbReference>
<evidence type="ECO:0000256" key="3">
    <source>
        <dbReference type="ARBA" id="ARBA00016937"/>
    </source>
</evidence>
<dbReference type="PANTHER" id="PTHR12801:SF45">
    <property type="entry name" value="RNA EXONUCLEASE 4"/>
    <property type="match status" value="1"/>
</dbReference>
<dbReference type="GO" id="GO:0003676">
    <property type="term" value="F:nucleic acid binding"/>
    <property type="evidence" value="ECO:0007669"/>
    <property type="project" value="InterPro"/>
</dbReference>
<feature type="domain" description="Exonuclease" evidence="11">
    <location>
        <begin position="135"/>
        <end position="296"/>
    </location>
</feature>
<feature type="compositionally biased region" description="Basic residues" evidence="10">
    <location>
        <begin position="331"/>
        <end position="351"/>
    </location>
</feature>
<feature type="compositionally biased region" description="Basic residues" evidence="10">
    <location>
        <begin position="301"/>
        <end position="310"/>
    </location>
</feature>
<dbReference type="RefSeq" id="XP_062634215.1">
    <property type="nucleotide sequence ID" value="XM_062778150.1"/>
</dbReference>
<dbReference type="GeneID" id="87814763"/>
<dbReference type="SMART" id="SM00479">
    <property type="entry name" value="EXOIII"/>
    <property type="match status" value="1"/>
</dbReference>
<comment type="caution">
    <text evidence="12">The sequence shown here is derived from an EMBL/GenBank/DDBJ whole genome shotgun (WGS) entry which is preliminary data.</text>
</comment>
<sequence length="351" mass="39039">MSTLSSNWKKLQAVLKGDSPAAPKRKADDDGKAGSKTKKQKKGPIAVPKSTRRINFPKPEGPGHLYPSPIMGNTQSSKIDPIPPERGVAPSLSIWAGGEVTTLESIAEAYKLGLKFDDSPVRVNEGLVPGLELGKYVAIDCEMVGVGHEGRVDSLARVSAVDFLGQQIYDSYVLQREKVVDWRTKVSGVAPRHMKEARPFEEVQAQIMAVLRGRVLIGHDVKHDLLALEIKHIDSMIRDTSRHAGFQKYAWGPRPSLRVLAQELLGVEIQKGEHSSLEDARVAMLLFRTHKTAFDMEHLRRFPQPKKKPNKKDQPKSSKTTRRLSDFEKKKGIKAKANARAKAKKSRGKKR</sequence>
<reference evidence="12" key="1">
    <citation type="journal article" date="2023" name="Mol. Phylogenet. Evol.">
        <title>Genome-scale phylogeny and comparative genomics of the fungal order Sordariales.</title>
        <authorList>
            <person name="Hensen N."/>
            <person name="Bonometti L."/>
            <person name="Westerberg I."/>
            <person name="Brannstrom I.O."/>
            <person name="Guillou S."/>
            <person name="Cros-Aarteil S."/>
            <person name="Calhoun S."/>
            <person name="Haridas S."/>
            <person name="Kuo A."/>
            <person name="Mondo S."/>
            <person name="Pangilinan J."/>
            <person name="Riley R."/>
            <person name="LaButti K."/>
            <person name="Andreopoulos B."/>
            <person name="Lipzen A."/>
            <person name="Chen C."/>
            <person name="Yan M."/>
            <person name="Daum C."/>
            <person name="Ng V."/>
            <person name="Clum A."/>
            <person name="Steindorff A."/>
            <person name="Ohm R.A."/>
            <person name="Martin F."/>
            <person name="Silar P."/>
            <person name="Natvig D.O."/>
            <person name="Lalanne C."/>
            <person name="Gautier V."/>
            <person name="Ament-Velasquez S.L."/>
            <person name="Kruys A."/>
            <person name="Hutchinson M.I."/>
            <person name="Powell A.J."/>
            <person name="Barry K."/>
            <person name="Miller A.N."/>
            <person name="Grigoriev I.V."/>
            <person name="Debuchy R."/>
            <person name="Gladieux P."/>
            <person name="Hiltunen Thoren M."/>
            <person name="Johannesson H."/>
        </authorList>
    </citation>
    <scope>NUCLEOTIDE SEQUENCE</scope>
    <source>
        <strain evidence="12">CBS 141.50</strain>
    </source>
</reference>
<evidence type="ECO:0000256" key="5">
    <source>
        <dbReference type="ARBA" id="ARBA00022722"/>
    </source>
</evidence>
<gene>
    <name evidence="12" type="ORF">C8A04DRAFT_14568</name>
</gene>
<dbReference type="InterPro" id="IPR047021">
    <property type="entry name" value="REXO1/3/4-like"/>
</dbReference>
<dbReference type="AlphaFoldDB" id="A0AAN6ZKF0"/>
<organism evidence="12 13">
    <name type="scientific">Dichotomopilus funicola</name>
    <dbReference type="NCBI Taxonomy" id="1934379"/>
    <lineage>
        <taxon>Eukaryota</taxon>
        <taxon>Fungi</taxon>
        <taxon>Dikarya</taxon>
        <taxon>Ascomycota</taxon>
        <taxon>Pezizomycotina</taxon>
        <taxon>Sordariomycetes</taxon>
        <taxon>Sordariomycetidae</taxon>
        <taxon>Sordariales</taxon>
        <taxon>Chaetomiaceae</taxon>
        <taxon>Dichotomopilus</taxon>
    </lineage>
</organism>
<dbReference type="SUPFAM" id="SSF53098">
    <property type="entry name" value="Ribonuclease H-like"/>
    <property type="match status" value="1"/>
</dbReference>
<keyword evidence="6" id="KW-0378">Hydrolase</keyword>
<comment type="subcellular location">
    <subcellularLocation>
        <location evidence="1">Nucleus</location>
    </subcellularLocation>
</comment>
<evidence type="ECO:0000256" key="1">
    <source>
        <dbReference type="ARBA" id="ARBA00004123"/>
    </source>
</evidence>
<dbReference type="GO" id="GO:0006364">
    <property type="term" value="P:rRNA processing"/>
    <property type="evidence" value="ECO:0007669"/>
    <property type="project" value="UniProtKB-KW"/>
</dbReference>
<feature type="region of interest" description="Disordered" evidence="10">
    <location>
        <begin position="300"/>
        <end position="351"/>
    </location>
</feature>
<evidence type="ECO:0000313" key="13">
    <source>
        <dbReference type="Proteomes" id="UP001302676"/>
    </source>
</evidence>
<evidence type="ECO:0000256" key="7">
    <source>
        <dbReference type="ARBA" id="ARBA00022839"/>
    </source>
</evidence>
<protein>
    <recommendedName>
        <fullName evidence="3">RNA exonuclease 4</fullName>
    </recommendedName>
</protein>
<dbReference type="CDD" id="cd06144">
    <property type="entry name" value="REX4_like"/>
    <property type="match status" value="1"/>
</dbReference>
<dbReference type="EMBL" id="MU853622">
    <property type="protein sequence ID" value="KAK4140844.1"/>
    <property type="molecule type" value="Genomic_DNA"/>
</dbReference>
<comment type="function">
    <text evidence="9">Exoribonuclease involved in ribosome biosynthesis. Involved in the processing of ITS1, the internal transcribed spacer localized between the 18S and 5.8S rRNAs.</text>
</comment>
<evidence type="ECO:0000256" key="8">
    <source>
        <dbReference type="ARBA" id="ARBA00023242"/>
    </source>
</evidence>
<dbReference type="PANTHER" id="PTHR12801">
    <property type="entry name" value="RNA EXONUCLEASE REXO1 / RECO3 FAMILY MEMBER-RELATED"/>
    <property type="match status" value="1"/>
</dbReference>
<dbReference type="InterPro" id="IPR012337">
    <property type="entry name" value="RNaseH-like_sf"/>
</dbReference>
<dbReference type="InterPro" id="IPR036397">
    <property type="entry name" value="RNaseH_sf"/>
</dbReference>
<accession>A0AAN6ZKF0</accession>
<comment type="similarity">
    <text evidence="2">Belongs to the REXO4 family.</text>
</comment>
<dbReference type="FunFam" id="3.30.420.10:FF:000007">
    <property type="entry name" value="Interferon-stimulated exonuclease gene 20"/>
    <property type="match status" value="1"/>
</dbReference>
<name>A0AAN6ZKF0_9PEZI</name>
<evidence type="ECO:0000256" key="4">
    <source>
        <dbReference type="ARBA" id="ARBA00022552"/>
    </source>
</evidence>
<evidence type="ECO:0000259" key="11">
    <source>
        <dbReference type="SMART" id="SM00479"/>
    </source>
</evidence>
<evidence type="ECO:0000256" key="10">
    <source>
        <dbReference type="SAM" id="MobiDB-lite"/>
    </source>
</evidence>
<evidence type="ECO:0000256" key="6">
    <source>
        <dbReference type="ARBA" id="ARBA00022801"/>
    </source>
</evidence>
<reference evidence="12" key="2">
    <citation type="submission" date="2023-05" db="EMBL/GenBank/DDBJ databases">
        <authorList>
            <consortium name="Lawrence Berkeley National Laboratory"/>
            <person name="Steindorff A."/>
            <person name="Hensen N."/>
            <person name="Bonometti L."/>
            <person name="Westerberg I."/>
            <person name="Brannstrom I.O."/>
            <person name="Guillou S."/>
            <person name="Cros-Aarteil S."/>
            <person name="Calhoun S."/>
            <person name="Haridas S."/>
            <person name="Kuo A."/>
            <person name="Mondo S."/>
            <person name="Pangilinan J."/>
            <person name="Riley R."/>
            <person name="Labutti K."/>
            <person name="Andreopoulos B."/>
            <person name="Lipzen A."/>
            <person name="Chen C."/>
            <person name="Yanf M."/>
            <person name="Daum C."/>
            <person name="Ng V."/>
            <person name="Clum A."/>
            <person name="Ohm R."/>
            <person name="Martin F."/>
            <person name="Silar P."/>
            <person name="Natvig D."/>
            <person name="Lalanne C."/>
            <person name="Gautier V."/>
            <person name="Ament-Velasquez S.L."/>
            <person name="Kruys A."/>
            <person name="Hutchinson M.I."/>
            <person name="Powell A.J."/>
            <person name="Barry K."/>
            <person name="Miller A.N."/>
            <person name="Grigoriev I.V."/>
            <person name="Debuchy R."/>
            <person name="Gladieux P."/>
            <person name="Thoren M.H."/>
            <person name="Johannesson H."/>
        </authorList>
    </citation>
    <scope>NUCLEOTIDE SEQUENCE</scope>
    <source>
        <strain evidence="12">CBS 141.50</strain>
    </source>
</reference>
<dbReference type="Proteomes" id="UP001302676">
    <property type="component" value="Unassembled WGS sequence"/>
</dbReference>
<dbReference type="GO" id="GO:0000027">
    <property type="term" value="P:ribosomal large subunit assembly"/>
    <property type="evidence" value="ECO:0007669"/>
    <property type="project" value="TreeGrafter"/>
</dbReference>
<keyword evidence="5" id="KW-0540">Nuclease</keyword>